<evidence type="ECO:0000259" key="8">
    <source>
        <dbReference type="PROSITE" id="PS51054"/>
    </source>
</evidence>
<name>A0ABY6LLK8_9ARAC</name>
<dbReference type="Gene3D" id="6.10.250.980">
    <property type="match status" value="1"/>
</dbReference>
<feature type="domain" description="BHLH" evidence="7">
    <location>
        <begin position="1"/>
        <end position="50"/>
    </location>
</feature>
<evidence type="ECO:0000256" key="4">
    <source>
        <dbReference type="ARBA" id="ARBA00023163"/>
    </source>
</evidence>
<dbReference type="Proteomes" id="UP001235939">
    <property type="component" value="Chromosome 21"/>
</dbReference>
<keyword evidence="10" id="KW-1185">Reference proteome</keyword>
<dbReference type="PROSITE" id="PS51054">
    <property type="entry name" value="ORANGE"/>
    <property type="match status" value="1"/>
</dbReference>
<evidence type="ECO:0008006" key="11">
    <source>
        <dbReference type="Google" id="ProtNLM"/>
    </source>
</evidence>
<dbReference type="InterPro" id="IPR003650">
    <property type="entry name" value="Orange_dom"/>
</dbReference>
<sequence>MEKRRRARINHSLSELKSLILDALNKDPSRHSKLEKADILEMTVRHLQNVQRQQIAAAIATDPSVMNKFKAGFNECASEVNRYINKMESADPALRRRLVTHLSQCLTNLNGVSSSNGQHYSNTANSPTTLAFPSQSHFPPRTPSPSVSGGRESLSEDINNNIVTSSASPKMVGGLSLIPTRLPSGEVAFVLPNKSQLVASKEHLFELPPHNSQEIRYSRSSWTPSSPSIINRRSVISPVPSESSVLSPDGSEAGSDVFIECPVSPPPFNENPLYYQRSMSPDSTSARMSIDAEPKDLVIKRYHIEQEEKQEAENVWRPW</sequence>
<keyword evidence="2" id="KW-0805">Transcription regulation</keyword>
<gene>
    <name evidence="9" type="ORF">LAZ67_21000552</name>
</gene>
<feature type="region of interest" description="Disordered" evidence="6">
    <location>
        <begin position="113"/>
        <end position="154"/>
    </location>
</feature>
<evidence type="ECO:0000313" key="9">
    <source>
        <dbReference type="EMBL" id="UYV82041.1"/>
    </source>
</evidence>
<dbReference type="EMBL" id="CP092883">
    <property type="protein sequence ID" value="UYV82041.1"/>
    <property type="molecule type" value="Genomic_DNA"/>
</dbReference>
<dbReference type="PROSITE" id="PS50888">
    <property type="entry name" value="BHLH"/>
    <property type="match status" value="1"/>
</dbReference>
<dbReference type="PANTHER" id="PTHR10985">
    <property type="entry name" value="BASIC HELIX-LOOP-HELIX TRANSCRIPTION FACTOR, HES-RELATED"/>
    <property type="match status" value="1"/>
</dbReference>
<dbReference type="InterPro" id="IPR050370">
    <property type="entry name" value="HES_HEY"/>
</dbReference>
<protein>
    <recommendedName>
        <fullName evidence="11">Protein deadpan</fullName>
    </recommendedName>
</protein>
<evidence type="ECO:0000256" key="3">
    <source>
        <dbReference type="ARBA" id="ARBA00023125"/>
    </source>
</evidence>
<dbReference type="Pfam" id="PF00010">
    <property type="entry name" value="HLH"/>
    <property type="match status" value="1"/>
</dbReference>
<proteinExistence type="predicted"/>
<organism evidence="9 10">
    <name type="scientific">Cordylochernes scorpioides</name>
    <dbReference type="NCBI Taxonomy" id="51811"/>
    <lineage>
        <taxon>Eukaryota</taxon>
        <taxon>Metazoa</taxon>
        <taxon>Ecdysozoa</taxon>
        <taxon>Arthropoda</taxon>
        <taxon>Chelicerata</taxon>
        <taxon>Arachnida</taxon>
        <taxon>Pseudoscorpiones</taxon>
        <taxon>Cheliferoidea</taxon>
        <taxon>Chernetidae</taxon>
        <taxon>Cordylochernes</taxon>
    </lineage>
</organism>
<dbReference type="Pfam" id="PF07527">
    <property type="entry name" value="Hairy_orange"/>
    <property type="match status" value="1"/>
</dbReference>
<feature type="domain" description="Orange" evidence="8">
    <location>
        <begin position="69"/>
        <end position="102"/>
    </location>
</feature>
<keyword evidence="4" id="KW-0804">Transcription</keyword>
<dbReference type="InterPro" id="IPR036638">
    <property type="entry name" value="HLH_DNA-bd_sf"/>
</dbReference>
<evidence type="ECO:0000256" key="1">
    <source>
        <dbReference type="ARBA" id="ARBA00004123"/>
    </source>
</evidence>
<keyword evidence="5" id="KW-0539">Nucleus</keyword>
<feature type="compositionally biased region" description="Polar residues" evidence="6">
    <location>
        <begin position="113"/>
        <end position="137"/>
    </location>
</feature>
<dbReference type="SMART" id="SM00353">
    <property type="entry name" value="HLH"/>
    <property type="match status" value="1"/>
</dbReference>
<dbReference type="SUPFAM" id="SSF158457">
    <property type="entry name" value="Orange domain-like"/>
    <property type="match status" value="1"/>
</dbReference>
<evidence type="ECO:0000313" key="10">
    <source>
        <dbReference type="Proteomes" id="UP001235939"/>
    </source>
</evidence>
<accession>A0ABY6LLK8</accession>
<evidence type="ECO:0000259" key="7">
    <source>
        <dbReference type="PROSITE" id="PS50888"/>
    </source>
</evidence>
<dbReference type="SMART" id="SM00511">
    <property type="entry name" value="ORANGE"/>
    <property type="match status" value="1"/>
</dbReference>
<keyword evidence="3" id="KW-0238">DNA-binding</keyword>
<evidence type="ECO:0000256" key="6">
    <source>
        <dbReference type="SAM" id="MobiDB-lite"/>
    </source>
</evidence>
<dbReference type="Gene3D" id="4.10.280.10">
    <property type="entry name" value="Helix-loop-helix DNA-binding domain"/>
    <property type="match status" value="1"/>
</dbReference>
<dbReference type="SUPFAM" id="SSF47459">
    <property type="entry name" value="HLH, helix-loop-helix DNA-binding domain"/>
    <property type="match status" value="1"/>
</dbReference>
<comment type="subcellular location">
    <subcellularLocation>
        <location evidence="1">Nucleus</location>
    </subcellularLocation>
</comment>
<evidence type="ECO:0000256" key="5">
    <source>
        <dbReference type="ARBA" id="ARBA00023242"/>
    </source>
</evidence>
<dbReference type="CDD" id="cd11410">
    <property type="entry name" value="bHLH_O_HES"/>
    <property type="match status" value="1"/>
</dbReference>
<dbReference type="InterPro" id="IPR011598">
    <property type="entry name" value="bHLH_dom"/>
</dbReference>
<evidence type="ECO:0000256" key="2">
    <source>
        <dbReference type="ARBA" id="ARBA00023015"/>
    </source>
</evidence>
<reference evidence="9 10" key="1">
    <citation type="submission" date="2022-01" db="EMBL/GenBank/DDBJ databases">
        <title>A chromosomal length assembly of Cordylochernes scorpioides.</title>
        <authorList>
            <person name="Zeh D."/>
            <person name="Zeh J."/>
        </authorList>
    </citation>
    <scope>NUCLEOTIDE SEQUENCE [LARGE SCALE GENOMIC DNA]</scope>
    <source>
        <strain evidence="9">IN4F17</strain>
        <tissue evidence="9">Whole Body</tissue>
    </source>
</reference>